<reference evidence="5 6" key="1">
    <citation type="submission" date="2019-02" db="EMBL/GenBank/DDBJ databases">
        <title>Deep-cultivation of Planctomycetes and their phenomic and genomic characterization uncovers novel biology.</title>
        <authorList>
            <person name="Wiegand S."/>
            <person name="Jogler M."/>
            <person name="Boedeker C."/>
            <person name="Pinto D."/>
            <person name="Vollmers J."/>
            <person name="Rivas-Marin E."/>
            <person name="Kohn T."/>
            <person name="Peeters S.H."/>
            <person name="Heuer A."/>
            <person name="Rast P."/>
            <person name="Oberbeckmann S."/>
            <person name="Bunk B."/>
            <person name="Jeske O."/>
            <person name="Meyerdierks A."/>
            <person name="Storesund J.E."/>
            <person name="Kallscheuer N."/>
            <person name="Luecker S."/>
            <person name="Lage O.M."/>
            <person name="Pohl T."/>
            <person name="Merkel B.J."/>
            <person name="Hornburger P."/>
            <person name="Mueller R.-W."/>
            <person name="Bruemmer F."/>
            <person name="Labrenz M."/>
            <person name="Spormann A.M."/>
            <person name="Op den Camp H."/>
            <person name="Overmann J."/>
            <person name="Amann R."/>
            <person name="Jetten M.S.M."/>
            <person name="Mascher T."/>
            <person name="Medema M.H."/>
            <person name="Devos D.P."/>
            <person name="Kaster A.-K."/>
            <person name="Ovreas L."/>
            <person name="Rohde M."/>
            <person name="Galperin M.Y."/>
            <person name="Jogler C."/>
        </authorList>
    </citation>
    <scope>NUCLEOTIDE SEQUENCE [LARGE SCALE GENOMIC DNA]</scope>
    <source>
        <strain evidence="5 6">SV_7m_r</strain>
    </source>
</reference>
<evidence type="ECO:0000256" key="2">
    <source>
        <dbReference type="ARBA" id="ARBA00022898"/>
    </source>
</evidence>
<dbReference type="CDD" id="cd00609">
    <property type="entry name" value="AAT_like"/>
    <property type="match status" value="1"/>
</dbReference>
<evidence type="ECO:0000259" key="4">
    <source>
        <dbReference type="Pfam" id="PF00881"/>
    </source>
</evidence>
<dbReference type="Pfam" id="PF00155">
    <property type="entry name" value="Aminotran_1_2"/>
    <property type="match status" value="1"/>
</dbReference>
<dbReference type="EMBL" id="CP036272">
    <property type="protein sequence ID" value="QDT62112.1"/>
    <property type="molecule type" value="Genomic_DNA"/>
</dbReference>
<evidence type="ECO:0000313" key="6">
    <source>
        <dbReference type="Proteomes" id="UP000315003"/>
    </source>
</evidence>
<dbReference type="Pfam" id="PF00881">
    <property type="entry name" value="Nitroreductase"/>
    <property type="match status" value="1"/>
</dbReference>
<feature type="domain" description="Nitroreductase" evidence="4">
    <location>
        <begin position="383"/>
        <end position="548"/>
    </location>
</feature>
<sequence>MSDMQTIREEHHGGLDLRELEPLGLSPDHVLDLSSNVLSVVHPRSVRQAAADAAFADYPDRDSNQLKHCLAVRHSVPQESLLIGNGCSELIHLLAETVLAANDKVLVLGPTFSEYQRASQLQGARVQQVMASQPQDFAESVEQLEHPLQSEAIALVWICNPNNPTGHLLSRSTLQTLATSHPQTTFAIDESYIDFAENAESMIGCGLQNVIVLRSLTKSHALAGVRLGYAVGAPDRMSQMTDRRVPWTVSAVAQAVGRAVLEQQSHYDAAMLKLQGCKQRMLAGLRERGFQPLDSSVGFVLVPVDDGTAFRLNLLRQGVAVRDCDSFGLPQYVRIAVQDDAATGRLLAALDGAGSAGVPVAECTATRTDWDSEFRDQLHQLFRMRRDVRHFQRTALPVGAMKRLIDTACTAPSVGLSQPWRFVSVNDQSTRKQVEQDFYSQNQLAARQYNGQAQQQYLQLKLQGIRDAPEQLAVFVQQDPDQGKGLGRQTMPETVAYSVVAAIQNFWLAARAEGIGVGWVSIVDPQRTKAVLGVPASWQLIAYLCVGYPSTQATLTPELEQKNWEQRQDAQAFWSESIQGQLRRALAITGDKPR</sequence>
<dbReference type="InterPro" id="IPR015422">
    <property type="entry name" value="PyrdxlP-dep_Trfase_small"/>
</dbReference>
<dbReference type="Gene3D" id="3.90.1150.10">
    <property type="entry name" value="Aspartate Aminotransferase, domain 1"/>
    <property type="match status" value="1"/>
</dbReference>
<dbReference type="GO" id="GO:0102919">
    <property type="term" value="F:5,6-dimethylbenzimidazole synthase activity"/>
    <property type="evidence" value="ECO:0007669"/>
    <property type="project" value="UniProtKB-EC"/>
</dbReference>
<evidence type="ECO:0000259" key="3">
    <source>
        <dbReference type="Pfam" id="PF00155"/>
    </source>
</evidence>
<dbReference type="InterPro" id="IPR015421">
    <property type="entry name" value="PyrdxlP-dep_Trfase_major"/>
</dbReference>
<evidence type="ECO:0000256" key="1">
    <source>
        <dbReference type="ARBA" id="ARBA00001933"/>
    </source>
</evidence>
<dbReference type="InterPro" id="IPR012825">
    <property type="entry name" value="BluB"/>
</dbReference>
<evidence type="ECO:0000313" key="5">
    <source>
        <dbReference type="EMBL" id="QDT62112.1"/>
    </source>
</evidence>
<dbReference type="AlphaFoldDB" id="A0A517T169"/>
<dbReference type="EC" id="1.13.11.79" evidence="5"/>
<proteinExistence type="predicted"/>
<gene>
    <name evidence="5" type="ORF">SV7mr_46590</name>
</gene>
<dbReference type="SUPFAM" id="SSF53383">
    <property type="entry name" value="PLP-dependent transferases"/>
    <property type="match status" value="1"/>
</dbReference>
<keyword evidence="5" id="KW-0560">Oxidoreductase</keyword>
<dbReference type="Gene3D" id="3.40.640.10">
    <property type="entry name" value="Type I PLP-dependent aspartate aminotransferase-like (Major domain)"/>
    <property type="match status" value="1"/>
</dbReference>
<dbReference type="OrthoDB" id="9813612at2"/>
<dbReference type="SUPFAM" id="SSF55469">
    <property type="entry name" value="FMN-dependent nitroreductase-like"/>
    <property type="match status" value="1"/>
</dbReference>
<dbReference type="PANTHER" id="PTHR42885:SF1">
    <property type="entry name" value="THREONINE-PHOSPHATE DECARBOXYLASE"/>
    <property type="match status" value="1"/>
</dbReference>
<dbReference type="InterPro" id="IPR029479">
    <property type="entry name" value="Nitroreductase"/>
</dbReference>
<dbReference type="PANTHER" id="PTHR42885">
    <property type="entry name" value="HISTIDINOL-PHOSPHATE AMINOTRANSFERASE-RELATED"/>
    <property type="match status" value="1"/>
</dbReference>
<dbReference type="Gene3D" id="3.40.109.10">
    <property type="entry name" value="NADH Oxidase"/>
    <property type="match status" value="1"/>
</dbReference>
<dbReference type="GO" id="GO:0030170">
    <property type="term" value="F:pyridoxal phosphate binding"/>
    <property type="evidence" value="ECO:0007669"/>
    <property type="project" value="InterPro"/>
</dbReference>
<keyword evidence="2" id="KW-0663">Pyridoxal phosphate</keyword>
<dbReference type="InterPro" id="IPR000415">
    <property type="entry name" value="Nitroreductase-like"/>
</dbReference>
<dbReference type="InterPro" id="IPR015424">
    <property type="entry name" value="PyrdxlP-dep_Trfase"/>
</dbReference>
<comment type="cofactor">
    <cofactor evidence="1">
        <name>pyridoxal 5'-phosphate</name>
        <dbReference type="ChEBI" id="CHEBI:597326"/>
    </cofactor>
</comment>
<name>A0A517T169_9BACT</name>
<feature type="domain" description="Aminotransferase class I/classII large" evidence="3">
    <location>
        <begin position="29"/>
        <end position="349"/>
    </location>
</feature>
<dbReference type="InterPro" id="IPR004839">
    <property type="entry name" value="Aminotransferase_I/II_large"/>
</dbReference>
<organism evidence="5 6">
    <name type="scientific">Stieleria bergensis</name>
    <dbReference type="NCBI Taxonomy" id="2528025"/>
    <lineage>
        <taxon>Bacteria</taxon>
        <taxon>Pseudomonadati</taxon>
        <taxon>Planctomycetota</taxon>
        <taxon>Planctomycetia</taxon>
        <taxon>Pirellulales</taxon>
        <taxon>Pirellulaceae</taxon>
        <taxon>Stieleria</taxon>
    </lineage>
</organism>
<dbReference type="Proteomes" id="UP000315003">
    <property type="component" value="Chromosome"/>
</dbReference>
<dbReference type="NCBIfam" id="TIGR02476">
    <property type="entry name" value="BluB"/>
    <property type="match status" value="1"/>
</dbReference>
<keyword evidence="6" id="KW-1185">Reference proteome</keyword>
<protein>
    <submittedName>
        <fullName evidence="5">5,6-dimethylbenzimidazole synthase</fullName>
        <ecNumber evidence="5">1.13.11.79</ecNumber>
    </submittedName>
</protein>
<accession>A0A517T169</accession>